<dbReference type="AlphaFoldDB" id="A0A915DJQ0"/>
<name>A0A915DJQ0_9BILA</name>
<proteinExistence type="predicted"/>
<accession>A0A915DJQ0</accession>
<evidence type="ECO:0000313" key="1">
    <source>
        <dbReference type="Proteomes" id="UP000887574"/>
    </source>
</evidence>
<evidence type="ECO:0000313" key="2">
    <source>
        <dbReference type="WBParaSite" id="jg20156"/>
    </source>
</evidence>
<keyword evidence="1" id="KW-1185">Reference proteome</keyword>
<sequence length="123" mass="13573">MIFCLCQFTDTALVMVTVSILKGSLDSLTRCTKDGKRHLSLLNVFALKEVVFEVNPFTWSVLVPRMSLFILGRAGAASGERRAAPLAAPFDAVFSAAAAPPLHFQSPPLPPPLLFFLRRCRRR</sequence>
<dbReference type="Proteomes" id="UP000887574">
    <property type="component" value="Unplaced"/>
</dbReference>
<reference evidence="2" key="1">
    <citation type="submission" date="2022-11" db="UniProtKB">
        <authorList>
            <consortium name="WormBaseParasite"/>
        </authorList>
    </citation>
    <scope>IDENTIFICATION</scope>
</reference>
<organism evidence="1 2">
    <name type="scientific">Ditylenchus dipsaci</name>
    <dbReference type="NCBI Taxonomy" id="166011"/>
    <lineage>
        <taxon>Eukaryota</taxon>
        <taxon>Metazoa</taxon>
        <taxon>Ecdysozoa</taxon>
        <taxon>Nematoda</taxon>
        <taxon>Chromadorea</taxon>
        <taxon>Rhabditida</taxon>
        <taxon>Tylenchina</taxon>
        <taxon>Tylenchomorpha</taxon>
        <taxon>Sphaerularioidea</taxon>
        <taxon>Anguinidae</taxon>
        <taxon>Anguininae</taxon>
        <taxon>Ditylenchus</taxon>
    </lineage>
</organism>
<protein>
    <submittedName>
        <fullName evidence="2">Secreted protein</fullName>
    </submittedName>
</protein>
<dbReference type="WBParaSite" id="jg20156">
    <property type="protein sequence ID" value="jg20156"/>
    <property type="gene ID" value="jg20156"/>
</dbReference>